<feature type="transmembrane region" description="Helical" evidence="3">
    <location>
        <begin position="164"/>
        <end position="185"/>
    </location>
</feature>
<feature type="transmembrane region" description="Helical" evidence="3">
    <location>
        <begin position="135"/>
        <end position="152"/>
    </location>
</feature>
<dbReference type="AlphaFoldDB" id="F6G7J5"/>
<geneLocation type="plasmid" evidence="6"/>
<dbReference type="Proteomes" id="UP000007953">
    <property type="component" value="Plasmid megaplasmid"/>
</dbReference>
<dbReference type="EC" id="2.7.7.65" evidence="1"/>
<evidence type="ECO:0000313" key="5">
    <source>
        <dbReference type="EMBL" id="AEG70998.1"/>
    </source>
</evidence>
<dbReference type="GO" id="GO:0052621">
    <property type="term" value="F:diguanylate cyclase activity"/>
    <property type="evidence" value="ECO:0007669"/>
    <property type="project" value="UniProtKB-EC"/>
</dbReference>
<reference evidence="5 6" key="1">
    <citation type="journal article" date="2011" name="J. Bacteriol.">
        <title>Complete genome sequence of the plant pathogen Ralstonia solanacearum strain Po82.</title>
        <authorList>
            <person name="Xu J."/>
            <person name="Zheng H.J."/>
            <person name="Liu L."/>
            <person name="Pan Z.C."/>
            <person name="Prior P."/>
            <person name="Tang B."/>
            <person name="Xu J.S."/>
            <person name="Zhang H."/>
            <person name="Tian Q."/>
            <person name="Zhang L.Q."/>
            <person name="Feng J."/>
        </authorList>
    </citation>
    <scope>NUCLEOTIDE SEQUENCE [LARGE SCALE GENOMIC DNA]</scope>
    <source>
        <strain evidence="6">Po82</strain>
    </source>
</reference>
<proteinExistence type="predicted"/>
<protein>
    <recommendedName>
        <fullName evidence="1">diguanylate cyclase</fullName>
        <ecNumber evidence="1">2.7.7.65</ecNumber>
    </recommendedName>
</protein>
<dbReference type="CDD" id="cd01949">
    <property type="entry name" value="GGDEF"/>
    <property type="match status" value="1"/>
</dbReference>
<dbReference type="PANTHER" id="PTHR45138">
    <property type="entry name" value="REGULATORY COMPONENTS OF SENSORY TRANSDUCTION SYSTEM"/>
    <property type="match status" value="1"/>
</dbReference>
<accession>F6G7J5</accession>
<sequence length="377" mass="40117">MTTVLSANPPTPPVLPDVRTPAHAYQARHFVPLILALSKCGVLAYGFAVVLGWAAGLLHTLTLPVASLALLATIAAMAHQRRRTGAWERLALAHLLVQEAAVLVFGHQAGLHWVLPAFYLMPLATSPAWLTRRDFVIAMSLCAAGPVAALLTSNEQASVIRHAWLGLALYLPICIAAAAVIHRYLLRAMARHFAAEAQLADRANTDHLTGRLARQRFFELGAFAVERARHHGEPLCALYLDVDHFKSINDAWGHAAGDEALVALSDELAGVLRPHDLFGRLGGDEFAVLLPSCNLAAALAVVERLKTAVAAHRHPMGPLTVSVGAAPLRPRQELAHLLADADLALIEAKRRGRNRVCVSSGSANDGGGVVGAFASVG</sequence>
<dbReference type="Pfam" id="PF00990">
    <property type="entry name" value="GGDEF"/>
    <property type="match status" value="1"/>
</dbReference>
<gene>
    <name evidence="5" type="ordered locus">RSPO_m00357</name>
</gene>
<dbReference type="HOGENOM" id="CLU_000445_11_1_4"/>
<dbReference type="PATRIC" id="fig|1031711.3.peg.3612"/>
<name>F6G7J5_RALS8</name>
<dbReference type="FunFam" id="3.30.70.270:FF:000001">
    <property type="entry name" value="Diguanylate cyclase domain protein"/>
    <property type="match status" value="1"/>
</dbReference>
<keyword evidence="5" id="KW-0614">Plasmid</keyword>
<dbReference type="InterPro" id="IPR050469">
    <property type="entry name" value="Diguanylate_Cyclase"/>
</dbReference>
<evidence type="ECO:0000256" key="3">
    <source>
        <dbReference type="SAM" id="Phobius"/>
    </source>
</evidence>
<dbReference type="InterPro" id="IPR000160">
    <property type="entry name" value="GGDEF_dom"/>
</dbReference>
<dbReference type="InterPro" id="IPR029787">
    <property type="entry name" value="Nucleotide_cyclase"/>
</dbReference>
<dbReference type="NCBIfam" id="TIGR00254">
    <property type="entry name" value="GGDEF"/>
    <property type="match status" value="1"/>
</dbReference>
<dbReference type="Gene3D" id="3.30.70.270">
    <property type="match status" value="1"/>
</dbReference>
<dbReference type="PANTHER" id="PTHR45138:SF9">
    <property type="entry name" value="DIGUANYLATE CYCLASE DGCM-RELATED"/>
    <property type="match status" value="1"/>
</dbReference>
<evidence type="ECO:0000313" key="6">
    <source>
        <dbReference type="Proteomes" id="UP000007953"/>
    </source>
</evidence>
<comment type="catalytic activity">
    <reaction evidence="2">
        <text>2 GTP = 3',3'-c-di-GMP + 2 diphosphate</text>
        <dbReference type="Rhea" id="RHEA:24898"/>
        <dbReference type="ChEBI" id="CHEBI:33019"/>
        <dbReference type="ChEBI" id="CHEBI:37565"/>
        <dbReference type="ChEBI" id="CHEBI:58805"/>
        <dbReference type="EC" id="2.7.7.65"/>
    </reaction>
</comment>
<evidence type="ECO:0000256" key="1">
    <source>
        <dbReference type="ARBA" id="ARBA00012528"/>
    </source>
</evidence>
<feature type="transmembrane region" description="Helical" evidence="3">
    <location>
        <begin position="61"/>
        <end position="78"/>
    </location>
</feature>
<dbReference type="EMBL" id="CP002820">
    <property type="protein sequence ID" value="AEG70998.1"/>
    <property type="molecule type" value="Genomic_DNA"/>
</dbReference>
<feature type="transmembrane region" description="Helical" evidence="3">
    <location>
        <begin position="33"/>
        <end position="55"/>
    </location>
</feature>
<feature type="domain" description="GGDEF" evidence="4">
    <location>
        <begin position="233"/>
        <end position="361"/>
    </location>
</feature>
<keyword evidence="3" id="KW-0472">Membrane</keyword>
<keyword evidence="3" id="KW-0812">Transmembrane</keyword>
<evidence type="ECO:0000259" key="4">
    <source>
        <dbReference type="PROSITE" id="PS50887"/>
    </source>
</evidence>
<feature type="transmembrane region" description="Helical" evidence="3">
    <location>
        <begin position="90"/>
        <end position="115"/>
    </location>
</feature>
<dbReference type="KEGG" id="rsn:RSPO_m00357"/>
<dbReference type="SUPFAM" id="SSF55073">
    <property type="entry name" value="Nucleotide cyclase"/>
    <property type="match status" value="1"/>
</dbReference>
<evidence type="ECO:0000256" key="2">
    <source>
        <dbReference type="ARBA" id="ARBA00034247"/>
    </source>
</evidence>
<dbReference type="PROSITE" id="PS50887">
    <property type="entry name" value="GGDEF"/>
    <property type="match status" value="1"/>
</dbReference>
<dbReference type="SMART" id="SM00267">
    <property type="entry name" value="GGDEF"/>
    <property type="match status" value="1"/>
</dbReference>
<keyword evidence="3" id="KW-1133">Transmembrane helix</keyword>
<dbReference type="InterPro" id="IPR043128">
    <property type="entry name" value="Rev_trsase/Diguanyl_cyclase"/>
</dbReference>
<organism evidence="5 6">
    <name type="scientific">Ralstonia solanacearum (strain Po82)</name>
    <dbReference type="NCBI Taxonomy" id="1031711"/>
    <lineage>
        <taxon>Bacteria</taxon>
        <taxon>Pseudomonadati</taxon>
        <taxon>Pseudomonadota</taxon>
        <taxon>Betaproteobacteria</taxon>
        <taxon>Burkholderiales</taxon>
        <taxon>Burkholderiaceae</taxon>
        <taxon>Ralstonia</taxon>
        <taxon>Ralstonia solanacearum species complex</taxon>
    </lineage>
</organism>